<accession>A0A7W7WDR0</accession>
<gene>
    <name evidence="1" type="ORF">FHR32_007796</name>
    <name evidence="2" type="ORF">FHR32_007968</name>
</gene>
<evidence type="ECO:0000313" key="1">
    <source>
        <dbReference type="EMBL" id="MBB4943396.1"/>
    </source>
</evidence>
<keyword evidence="3" id="KW-1185">Reference proteome</keyword>
<dbReference type="AlphaFoldDB" id="A0A7W7WDR0"/>
<sequence length="74" mass="7726">MPYARNQRLKLRNISTGSNLADLGRDAVHAAGSSAATSKPVKCDGEEATPKVCGVGVAMLPGYSWAACSSTGWW</sequence>
<evidence type="ECO:0000313" key="2">
    <source>
        <dbReference type="EMBL" id="MBB4943568.1"/>
    </source>
</evidence>
<name>A0A7W7WDR0_9ACTN</name>
<organism evidence="1 3">
    <name type="scientific">Streptosporangium album</name>
    <dbReference type="NCBI Taxonomy" id="47479"/>
    <lineage>
        <taxon>Bacteria</taxon>
        <taxon>Bacillati</taxon>
        <taxon>Actinomycetota</taxon>
        <taxon>Actinomycetes</taxon>
        <taxon>Streptosporangiales</taxon>
        <taxon>Streptosporangiaceae</taxon>
        <taxon>Streptosporangium</taxon>
    </lineage>
</organism>
<proteinExistence type="predicted"/>
<reference evidence="1 3" key="1">
    <citation type="submission" date="2020-08" db="EMBL/GenBank/DDBJ databases">
        <title>Sequencing the genomes of 1000 actinobacteria strains.</title>
        <authorList>
            <person name="Klenk H.-P."/>
        </authorList>
    </citation>
    <scope>NUCLEOTIDE SEQUENCE [LARGE SCALE GENOMIC DNA]</scope>
    <source>
        <strain evidence="1 3">DSM 43023</strain>
    </source>
</reference>
<evidence type="ECO:0000313" key="3">
    <source>
        <dbReference type="Proteomes" id="UP000534286"/>
    </source>
</evidence>
<dbReference type="EMBL" id="JACHJU010000005">
    <property type="protein sequence ID" value="MBB4943396.1"/>
    <property type="molecule type" value="Genomic_DNA"/>
</dbReference>
<protein>
    <submittedName>
        <fullName evidence="1">Uncharacterized protein</fullName>
    </submittedName>
</protein>
<dbReference type="Proteomes" id="UP000534286">
    <property type="component" value="Unassembled WGS sequence"/>
</dbReference>
<dbReference type="EMBL" id="JACHJU010000005">
    <property type="protein sequence ID" value="MBB4943568.1"/>
    <property type="molecule type" value="Genomic_DNA"/>
</dbReference>
<comment type="caution">
    <text evidence="1">The sequence shown here is derived from an EMBL/GenBank/DDBJ whole genome shotgun (WGS) entry which is preliminary data.</text>
</comment>